<evidence type="ECO:0000313" key="1">
    <source>
        <dbReference type="EMBL" id="AGW14928.1"/>
    </source>
</evidence>
<proteinExistence type="predicted"/>
<accession>T2GF60</accession>
<keyword evidence="2" id="KW-1185">Reference proteome</keyword>
<name>T2GF60_MEGG1</name>
<dbReference type="EMBL" id="CP006585">
    <property type="protein sequence ID" value="AGW14928.1"/>
    <property type="molecule type" value="Genomic_DNA"/>
</dbReference>
<dbReference type="AlphaFoldDB" id="T2GF60"/>
<evidence type="ECO:0000313" key="2">
    <source>
        <dbReference type="Proteomes" id="UP000016587"/>
    </source>
</evidence>
<dbReference type="PATRIC" id="fig|1121448.10.peg.3180"/>
<organism evidence="1 2">
    <name type="scientific">Megalodesulfovibrio gigas (strain ATCC 19364 / DSM 1382 / NCIMB 9332 / VKM B-1759)</name>
    <name type="common">Desulfovibrio gigas</name>
    <dbReference type="NCBI Taxonomy" id="1121448"/>
    <lineage>
        <taxon>Bacteria</taxon>
        <taxon>Pseudomonadati</taxon>
        <taxon>Thermodesulfobacteriota</taxon>
        <taxon>Desulfovibrionia</taxon>
        <taxon>Desulfovibrionales</taxon>
        <taxon>Desulfovibrionaceae</taxon>
        <taxon>Megalodesulfovibrio</taxon>
    </lineage>
</organism>
<dbReference type="HOGENOM" id="CLU_156444_0_0_7"/>
<dbReference type="Proteomes" id="UP000016587">
    <property type="component" value="Chromosome"/>
</dbReference>
<gene>
    <name evidence="1" type="ORF">DGI_3224</name>
</gene>
<protein>
    <submittedName>
        <fullName evidence="1">Uncharacterized protein</fullName>
    </submittedName>
</protein>
<dbReference type="OrthoDB" id="5455807at2"/>
<dbReference type="KEGG" id="dgg:DGI_3224"/>
<reference evidence="1 2" key="1">
    <citation type="journal article" date="2013" name="J. Bacteriol.">
        <title>Roles of HynAB and Ech, the only two hydrogenases found in the model sulfate reducer Desulfovibrio gigas.</title>
        <authorList>
            <person name="Morais-Silva F.O."/>
            <person name="Santos C.I."/>
            <person name="Rodrigues R."/>
            <person name="Pereira I.A."/>
            <person name="Rodrigues-Pousada C."/>
        </authorList>
    </citation>
    <scope>NUCLEOTIDE SEQUENCE [LARGE SCALE GENOMIC DNA]</scope>
    <source>
        <strain evidence="2">ATCC 19364 / DSM 1382 / NCIMB 9332 / VKM B-1759</strain>
    </source>
</reference>
<dbReference type="STRING" id="1121448.DGI_3224"/>
<dbReference type="eggNOG" id="ENOG502ZYPN">
    <property type="taxonomic scope" value="Bacteria"/>
</dbReference>
<sequence length="134" mass="14959">MAEPTRNDSALESITLQNDSGPVITFDGRLCGEHSFYDAETGALTQQKLYITNQGYTAYAVVRNDGRVKERRAYLLKREGQFCRINNGQYDVVVNVRDLLLAVKGLCGLEEDAREEDFFKDAMDIIGQDDAANG</sequence>
<reference evidence="2" key="2">
    <citation type="submission" date="2013-07" db="EMBL/GenBank/DDBJ databases">
        <authorList>
            <person name="Morais-Silva F.O."/>
            <person name="Rezende A.M."/>
            <person name="Pimentel C."/>
            <person name="Resende D.M."/>
            <person name="Santos C.I."/>
            <person name="Clemente C."/>
            <person name="de Oliveira L.M."/>
            <person name="da Silva S.M."/>
            <person name="Costa D.A."/>
            <person name="Varela-Raposo A."/>
            <person name="Horacio E.C.A."/>
            <person name="Matos M."/>
            <person name="Flores O."/>
            <person name="Ruiz J.C."/>
            <person name="Rodrigues-Pousada C."/>
        </authorList>
    </citation>
    <scope>NUCLEOTIDE SEQUENCE [LARGE SCALE GENOMIC DNA]</scope>
    <source>
        <strain evidence="2">ATCC 19364 / DSM 1382 / NCIMB 9332 / VKM B-1759</strain>
    </source>
</reference>
<dbReference type="RefSeq" id="WP_021762024.1">
    <property type="nucleotide sequence ID" value="NC_022444.1"/>
</dbReference>